<name>A0A0M3HKP1_ASCLU</name>
<proteinExistence type="predicted"/>
<evidence type="ECO:0000313" key="2">
    <source>
        <dbReference type="WBParaSite" id="ALUE_0000208601-mRNA-1"/>
    </source>
</evidence>
<dbReference type="GO" id="GO:0005783">
    <property type="term" value="C:endoplasmic reticulum"/>
    <property type="evidence" value="ECO:0007669"/>
    <property type="project" value="TreeGrafter"/>
</dbReference>
<sequence>MSEIFARELIEEMENFGQWSDGKNEDERLAGGYENVPTIDIHMNQIDFQREWLYFLDEYVRPMQEKLFIGYYQKVCRFRIKVEMLTNT</sequence>
<dbReference type="PANTHER" id="PTHR10730:SF45">
    <property type="entry name" value="PROCOLLAGEN-LYSINE,2-OXOGLUTARATE 5-DIOXYGENASE"/>
    <property type="match status" value="1"/>
</dbReference>
<dbReference type="GO" id="GO:0008475">
    <property type="term" value="F:procollagen-lysine 5-dioxygenase activity"/>
    <property type="evidence" value="ECO:0007669"/>
    <property type="project" value="TreeGrafter"/>
</dbReference>
<keyword evidence="1" id="KW-1185">Reference proteome</keyword>
<dbReference type="Proteomes" id="UP000036681">
    <property type="component" value="Unplaced"/>
</dbReference>
<protein>
    <submittedName>
        <fullName evidence="2">DUF4268 domain-containing protein</fullName>
    </submittedName>
</protein>
<dbReference type="PANTHER" id="PTHR10730">
    <property type="entry name" value="PROCOLLAGEN-LYSINE,2-OXOGLUTARATE 5-DIOXYGENASE/GLYCOSYLTRANSFERASE 25 FAMILY MEMBER"/>
    <property type="match status" value="1"/>
</dbReference>
<organism evidence="1 2">
    <name type="scientific">Ascaris lumbricoides</name>
    <name type="common">Giant roundworm</name>
    <dbReference type="NCBI Taxonomy" id="6252"/>
    <lineage>
        <taxon>Eukaryota</taxon>
        <taxon>Metazoa</taxon>
        <taxon>Ecdysozoa</taxon>
        <taxon>Nematoda</taxon>
        <taxon>Chromadorea</taxon>
        <taxon>Rhabditida</taxon>
        <taxon>Spirurina</taxon>
        <taxon>Ascaridomorpha</taxon>
        <taxon>Ascaridoidea</taxon>
        <taxon>Ascarididae</taxon>
        <taxon>Ascaris</taxon>
    </lineage>
</organism>
<evidence type="ECO:0000313" key="1">
    <source>
        <dbReference type="Proteomes" id="UP000036681"/>
    </source>
</evidence>
<dbReference type="WBParaSite" id="ALUE_0000208601-mRNA-1">
    <property type="protein sequence ID" value="ALUE_0000208601-mRNA-1"/>
    <property type="gene ID" value="ALUE_0000208601"/>
</dbReference>
<reference evidence="2" key="1">
    <citation type="submission" date="2017-02" db="UniProtKB">
        <authorList>
            <consortium name="WormBaseParasite"/>
        </authorList>
    </citation>
    <scope>IDENTIFICATION</scope>
</reference>
<dbReference type="InterPro" id="IPR050757">
    <property type="entry name" value="Collagen_mod_GT25"/>
</dbReference>
<dbReference type="AlphaFoldDB" id="A0A0M3HKP1"/>
<accession>A0A0M3HKP1</accession>